<reference evidence="1" key="1">
    <citation type="journal article" date="2014" name="Front. Microbiol.">
        <title>High frequency of phylogenetically diverse reductive dehalogenase-homologous genes in deep subseafloor sedimentary metagenomes.</title>
        <authorList>
            <person name="Kawai M."/>
            <person name="Futagami T."/>
            <person name="Toyoda A."/>
            <person name="Takaki Y."/>
            <person name="Nishi S."/>
            <person name="Hori S."/>
            <person name="Arai W."/>
            <person name="Tsubouchi T."/>
            <person name="Morono Y."/>
            <person name="Uchiyama I."/>
            <person name="Ito T."/>
            <person name="Fujiyama A."/>
            <person name="Inagaki F."/>
            <person name="Takami H."/>
        </authorList>
    </citation>
    <scope>NUCLEOTIDE SEQUENCE</scope>
    <source>
        <strain evidence="1">Expedition CK06-06</strain>
    </source>
</reference>
<name>X1J632_9ZZZZ</name>
<sequence>VWYNPQCDDPSHFGRPVCSRYDPWFFPFGEELEKQKDEPWEGIIVYVW</sequence>
<protein>
    <submittedName>
        <fullName evidence="1">Uncharacterized protein</fullName>
    </submittedName>
</protein>
<accession>X1J632</accession>
<gene>
    <name evidence="1" type="ORF">S03H2_49619</name>
</gene>
<comment type="caution">
    <text evidence="1">The sequence shown here is derived from an EMBL/GenBank/DDBJ whole genome shotgun (WGS) entry which is preliminary data.</text>
</comment>
<feature type="non-terminal residue" evidence="1">
    <location>
        <position position="1"/>
    </location>
</feature>
<dbReference type="AlphaFoldDB" id="X1J632"/>
<dbReference type="EMBL" id="BARU01031363">
    <property type="protein sequence ID" value="GAH73809.1"/>
    <property type="molecule type" value="Genomic_DNA"/>
</dbReference>
<evidence type="ECO:0000313" key="1">
    <source>
        <dbReference type="EMBL" id="GAH73809.1"/>
    </source>
</evidence>
<proteinExistence type="predicted"/>
<organism evidence="1">
    <name type="scientific">marine sediment metagenome</name>
    <dbReference type="NCBI Taxonomy" id="412755"/>
    <lineage>
        <taxon>unclassified sequences</taxon>
        <taxon>metagenomes</taxon>
        <taxon>ecological metagenomes</taxon>
    </lineage>
</organism>